<dbReference type="PANTHER" id="PTHR43174">
    <property type="entry name" value="UDP-N-ACETYLGLUCOSAMINE 2-EPIMERASE"/>
    <property type="match status" value="1"/>
</dbReference>
<gene>
    <name evidence="7" type="ORF">ATE37_02260</name>
</gene>
<protein>
    <recommendedName>
        <fullName evidence="3">UDP-N-acetylglucosamine 2-epimerase (non-hydrolyzing)</fullName>
        <ecNumber evidence="3">5.1.3.14</ecNumber>
    </recommendedName>
    <alternativeName>
        <fullName evidence="4">UDP-GlcNAc-2-epimerase</fullName>
    </alternativeName>
</protein>
<dbReference type="InterPro" id="IPR029767">
    <property type="entry name" value="WecB-like"/>
</dbReference>
<reference evidence="7 8" key="1">
    <citation type="journal article" date="2016" name="PLoS ONE">
        <title>Comparative Genomics Analysis of Streptococcus tigurinus Strains Identifies Genetic Elements Specifically and Uniquely Present in Highly Virulent Strains.</title>
        <authorList>
            <person name="Diene S.M."/>
            <person name="Francois P."/>
            <person name="Zbinden A."/>
            <person name="Entenza J.M."/>
            <person name="Resch G."/>
        </authorList>
    </citation>
    <scope>NUCLEOTIDE SEQUENCE [LARGE SCALE GENOMIC DNA]</scope>
    <source>
        <strain evidence="7 8">859</strain>
    </source>
</reference>
<evidence type="ECO:0000259" key="6">
    <source>
        <dbReference type="Pfam" id="PF02350"/>
    </source>
</evidence>
<dbReference type="EMBL" id="LNVH01000004">
    <property type="protein sequence ID" value="ORJ32164.1"/>
    <property type="molecule type" value="Genomic_DNA"/>
</dbReference>
<dbReference type="Proteomes" id="UP000192532">
    <property type="component" value="Unassembled WGS sequence"/>
</dbReference>
<sequence length="364" mass="41063">MKKVMLVFGTRPEAIKMCPLVNELKKNNSIKILVCVTGQHKEMLEQVLDVFKVVPDYDLGIMKTNQTLFTITTSILDKIQAVLEQEKPDIVLVHGDTTTTFATALAAFYMGIKVGHVEAGLRTYNLQSPFPEEFNRQTTSIIADFNFAPTEVAKENLLKEGRENIYVTGNTVIDALKTTVQDHYDHPILEWAKDSKLIMLTAHRRENLGQPMENMFNAVNRILNEFEDVKVVYPIHKNPKVRESASKVFGDNERMKIIEPLEVIDFHNFMNQSYMILTDSGGVQEEAPSLGKPVLVMRDTTERPEGIAAGTLKLVGTEEENIYTNFKLLLEDETEYSKMSKASNPYGDGKACERIVDIILEGLS</sequence>
<dbReference type="EC" id="5.1.3.14" evidence="3"/>
<evidence type="ECO:0000256" key="2">
    <source>
        <dbReference type="ARBA" id="ARBA00038209"/>
    </source>
</evidence>
<dbReference type="PANTHER" id="PTHR43174:SF2">
    <property type="entry name" value="UDP-N-ACETYLGLUCOSAMINE 2-EPIMERASE"/>
    <property type="match status" value="1"/>
</dbReference>
<dbReference type="Pfam" id="PF02350">
    <property type="entry name" value="Epimerase_2"/>
    <property type="match status" value="1"/>
</dbReference>
<accession>A0A1X0WZK6</accession>
<name>A0A1X0WZK6_STROR</name>
<comment type="similarity">
    <text evidence="2 5">Belongs to the UDP-N-acetylglucosamine 2-epimerase family.</text>
</comment>
<dbReference type="CDD" id="cd03786">
    <property type="entry name" value="GTB_UDP-GlcNAc_2-Epimerase"/>
    <property type="match status" value="1"/>
</dbReference>
<dbReference type="SUPFAM" id="SSF53756">
    <property type="entry name" value="UDP-Glycosyltransferase/glycogen phosphorylase"/>
    <property type="match status" value="1"/>
</dbReference>
<feature type="domain" description="UDP-N-acetylglucosamine 2-epimerase" evidence="6">
    <location>
        <begin position="23"/>
        <end position="359"/>
    </location>
</feature>
<dbReference type="AlphaFoldDB" id="A0A1X0WZK6"/>
<dbReference type="RefSeq" id="WP_084868290.1">
    <property type="nucleotide sequence ID" value="NZ_LNVH01000004.1"/>
</dbReference>
<dbReference type="FunFam" id="3.40.50.2000:FF:000043">
    <property type="entry name" value="UDP-N-acetylglucosamine 2-epimerase"/>
    <property type="match status" value="1"/>
</dbReference>
<evidence type="ECO:0000313" key="8">
    <source>
        <dbReference type="Proteomes" id="UP000192532"/>
    </source>
</evidence>
<comment type="caution">
    <text evidence="7">The sequence shown here is derived from an EMBL/GenBank/DDBJ whole genome shotgun (WGS) entry which is preliminary data.</text>
</comment>
<proteinExistence type="inferred from homology"/>
<keyword evidence="1 5" id="KW-0413">Isomerase</keyword>
<dbReference type="Gene3D" id="3.40.50.2000">
    <property type="entry name" value="Glycogen Phosphorylase B"/>
    <property type="match status" value="2"/>
</dbReference>
<dbReference type="GO" id="GO:0008761">
    <property type="term" value="F:UDP-N-acetylglucosamine 2-epimerase activity"/>
    <property type="evidence" value="ECO:0007669"/>
    <property type="project" value="UniProtKB-EC"/>
</dbReference>
<dbReference type="InterPro" id="IPR003331">
    <property type="entry name" value="UDP_GlcNAc_Epimerase_2_dom"/>
</dbReference>
<evidence type="ECO:0000313" key="7">
    <source>
        <dbReference type="EMBL" id="ORJ32164.1"/>
    </source>
</evidence>
<evidence type="ECO:0000256" key="5">
    <source>
        <dbReference type="RuleBase" id="RU003513"/>
    </source>
</evidence>
<evidence type="ECO:0000256" key="3">
    <source>
        <dbReference type="ARBA" id="ARBA00038858"/>
    </source>
</evidence>
<dbReference type="NCBIfam" id="TIGR00236">
    <property type="entry name" value="wecB"/>
    <property type="match status" value="1"/>
</dbReference>
<organism evidence="7 8">
    <name type="scientific">Streptococcus oralis subsp. tigurinus</name>
    <dbReference type="NCBI Taxonomy" id="1077464"/>
    <lineage>
        <taxon>Bacteria</taxon>
        <taxon>Bacillati</taxon>
        <taxon>Bacillota</taxon>
        <taxon>Bacilli</taxon>
        <taxon>Lactobacillales</taxon>
        <taxon>Streptococcaceae</taxon>
        <taxon>Streptococcus</taxon>
    </lineage>
</organism>
<evidence type="ECO:0000256" key="4">
    <source>
        <dbReference type="ARBA" id="ARBA00079400"/>
    </source>
</evidence>
<evidence type="ECO:0000256" key="1">
    <source>
        <dbReference type="ARBA" id="ARBA00023235"/>
    </source>
</evidence>